<evidence type="ECO:0000313" key="1">
    <source>
        <dbReference type="EMBL" id="TNN80007.1"/>
    </source>
</evidence>
<name>A0A4Z2IQE5_9TELE</name>
<proteinExistence type="predicted"/>
<dbReference type="Proteomes" id="UP000314294">
    <property type="component" value="Unassembled WGS sequence"/>
</dbReference>
<protein>
    <submittedName>
        <fullName evidence="1">Uncharacterized protein</fullName>
    </submittedName>
</protein>
<comment type="caution">
    <text evidence="1">The sequence shown here is derived from an EMBL/GenBank/DDBJ whole genome shotgun (WGS) entry which is preliminary data.</text>
</comment>
<dbReference type="EMBL" id="SRLO01000059">
    <property type="protein sequence ID" value="TNN80007.1"/>
    <property type="molecule type" value="Genomic_DNA"/>
</dbReference>
<sequence>MRYFENEVVEAEDWETGKSDRDIVERKRGVEEWEGEKEDKTEREKEHAAGNTGGILLYARAALSWYEYKMRVAKSRLYFLTWRKDRNYGNKTKDKRT</sequence>
<accession>A0A4Z2IQE5</accession>
<organism evidence="1 2">
    <name type="scientific">Liparis tanakae</name>
    <name type="common">Tanaka's snailfish</name>
    <dbReference type="NCBI Taxonomy" id="230148"/>
    <lineage>
        <taxon>Eukaryota</taxon>
        <taxon>Metazoa</taxon>
        <taxon>Chordata</taxon>
        <taxon>Craniata</taxon>
        <taxon>Vertebrata</taxon>
        <taxon>Euteleostomi</taxon>
        <taxon>Actinopterygii</taxon>
        <taxon>Neopterygii</taxon>
        <taxon>Teleostei</taxon>
        <taxon>Neoteleostei</taxon>
        <taxon>Acanthomorphata</taxon>
        <taxon>Eupercaria</taxon>
        <taxon>Perciformes</taxon>
        <taxon>Cottioidei</taxon>
        <taxon>Cottales</taxon>
        <taxon>Liparidae</taxon>
        <taxon>Liparis</taxon>
    </lineage>
</organism>
<dbReference type="AlphaFoldDB" id="A0A4Z2IQE5"/>
<gene>
    <name evidence="1" type="ORF">EYF80_009825</name>
</gene>
<evidence type="ECO:0000313" key="2">
    <source>
        <dbReference type="Proteomes" id="UP000314294"/>
    </source>
</evidence>
<reference evidence="1 2" key="1">
    <citation type="submission" date="2019-03" db="EMBL/GenBank/DDBJ databases">
        <title>First draft genome of Liparis tanakae, snailfish: a comprehensive survey of snailfish specific genes.</title>
        <authorList>
            <person name="Kim W."/>
            <person name="Song I."/>
            <person name="Jeong J.-H."/>
            <person name="Kim D."/>
            <person name="Kim S."/>
            <person name="Ryu S."/>
            <person name="Song J.Y."/>
            <person name="Lee S.K."/>
        </authorList>
    </citation>
    <scope>NUCLEOTIDE SEQUENCE [LARGE SCALE GENOMIC DNA]</scope>
    <source>
        <tissue evidence="1">Muscle</tissue>
    </source>
</reference>
<keyword evidence="2" id="KW-1185">Reference proteome</keyword>